<dbReference type="SUPFAM" id="SSF51182">
    <property type="entry name" value="RmlC-like cupins"/>
    <property type="match status" value="1"/>
</dbReference>
<organism evidence="3 4">
    <name type="scientific">Parvularcula mediterranea</name>
    <dbReference type="NCBI Taxonomy" id="2732508"/>
    <lineage>
        <taxon>Bacteria</taxon>
        <taxon>Pseudomonadati</taxon>
        <taxon>Pseudomonadota</taxon>
        <taxon>Alphaproteobacteria</taxon>
        <taxon>Parvularculales</taxon>
        <taxon>Parvularculaceae</taxon>
        <taxon>Parvularcula</taxon>
    </lineage>
</organism>
<name>A0A7Y3RMQ8_9PROT</name>
<sequence length="116" mass="12414">MATIEKLNASEHHPGSHGEALAMTNGDMAMRVWNEGKVEKSDLHASDYETIGYVIDGTAILHSEEGPLHLTKGDSWRVPKGVMHGYEIETSFRAVEVTSPPARGAALGATNATSVN</sequence>
<protein>
    <submittedName>
        <fullName evidence="3">Cupin domain-containing protein</fullName>
    </submittedName>
</protein>
<comment type="caution">
    <text evidence="3">The sequence shown here is derived from an EMBL/GenBank/DDBJ whole genome shotgun (WGS) entry which is preliminary data.</text>
</comment>
<dbReference type="AlphaFoldDB" id="A0A7Y3RMQ8"/>
<keyword evidence="4" id="KW-1185">Reference proteome</keyword>
<dbReference type="EMBL" id="JABFCX010000003">
    <property type="protein sequence ID" value="NNU16937.1"/>
    <property type="molecule type" value="Genomic_DNA"/>
</dbReference>
<proteinExistence type="predicted"/>
<feature type="domain" description="Cupin type-2" evidence="2">
    <location>
        <begin position="40"/>
        <end position="92"/>
    </location>
</feature>
<dbReference type="RefSeq" id="WP_173199879.1">
    <property type="nucleotide sequence ID" value="NZ_JABFCX010000003.1"/>
</dbReference>
<reference evidence="3 4" key="1">
    <citation type="submission" date="2020-05" db="EMBL/GenBank/DDBJ databases">
        <title>Parvularcula mediterraneae sp. nov., isolated from polypropylene straw from shallow seawater of the seashore of Laganas in Zakynthos island, Greece.</title>
        <authorList>
            <person name="Szabo I."/>
            <person name="Al-Omari J."/>
            <person name="Rado J."/>
            <person name="Szerdahelyi G.S."/>
        </authorList>
    </citation>
    <scope>NUCLEOTIDE SEQUENCE [LARGE SCALE GENOMIC DNA]</scope>
    <source>
        <strain evidence="3 4">ZS-1/3</strain>
    </source>
</reference>
<dbReference type="Gene3D" id="2.60.120.10">
    <property type="entry name" value="Jelly Rolls"/>
    <property type="match status" value="1"/>
</dbReference>
<evidence type="ECO:0000259" key="2">
    <source>
        <dbReference type="Pfam" id="PF07883"/>
    </source>
</evidence>
<feature type="region of interest" description="Disordered" evidence="1">
    <location>
        <begin position="1"/>
        <end position="23"/>
    </location>
</feature>
<evidence type="ECO:0000313" key="3">
    <source>
        <dbReference type="EMBL" id="NNU16937.1"/>
    </source>
</evidence>
<accession>A0A7Y3RMQ8</accession>
<evidence type="ECO:0000313" key="4">
    <source>
        <dbReference type="Proteomes" id="UP000536835"/>
    </source>
</evidence>
<dbReference type="InterPro" id="IPR013096">
    <property type="entry name" value="Cupin_2"/>
</dbReference>
<dbReference type="InterPro" id="IPR014710">
    <property type="entry name" value="RmlC-like_jellyroll"/>
</dbReference>
<dbReference type="InterPro" id="IPR011051">
    <property type="entry name" value="RmlC_Cupin_sf"/>
</dbReference>
<dbReference type="Pfam" id="PF07883">
    <property type="entry name" value="Cupin_2"/>
    <property type="match status" value="1"/>
</dbReference>
<gene>
    <name evidence="3" type="ORF">HK107_11465</name>
</gene>
<evidence type="ECO:0000256" key="1">
    <source>
        <dbReference type="SAM" id="MobiDB-lite"/>
    </source>
</evidence>
<dbReference type="Proteomes" id="UP000536835">
    <property type="component" value="Unassembled WGS sequence"/>
</dbReference>